<evidence type="ECO:0000256" key="11">
    <source>
        <dbReference type="SAM" id="MobiDB-lite"/>
    </source>
</evidence>
<dbReference type="EMBL" id="OV696689">
    <property type="protein sequence ID" value="CAH1261553.1"/>
    <property type="molecule type" value="Genomic_DNA"/>
</dbReference>
<dbReference type="AlphaFoldDB" id="A0A8K0ESV8"/>
<evidence type="ECO:0000256" key="1">
    <source>
        <dbReference type="ARBA" id="ARBA00004324"/>
    </source>
</evidence>
<feature type="zinc finger region" description="C3H1-type" evidence="10">
    <location>
        <begin position="696"/>
        <end position="720"/>
    </location>
</feature>
<keyword evidence="7 10" id="KW-0862">Zinc</keyword>
<gene>
    <name evidence="13" type="primary">ZC3H14</name>
    <name evidence="13" type="ORF">BLAG_LOCUS16940</name>
</gene>
<dbReference type="PROSITE" id="PS50103">
    <property type="entry name" value="ZF_C3H1"/>
    <property type="match status" value="3"/>
</dbReference>
<evidence type="ECO:0000259" key="12">
    <source>
        <dbReference type="PROSITE" id="PS50103"/>
    </source>
</evidence>
<dbReference type="GO" id="GO:0016607">
    <property type="term" value="C:nuclear speck"/>
    <property type="evidence" value="ECO:0007669"/>
    <property type="project" value="UniProtKB-SubCell"/>
</dbReference>
<keyword evidence="9" id="KW-0539">Nucleus</keyword>
<keyword evidence="8" id="KW-0694">RNA-binding</keyword>
<dbReference type="GO" id="GO:0005737">
    <property type="term" value="C:cytoplasm"/>
    <property type="evidence" value="ECO:0007669"/>
    <property type="project" value="TreeGrafter"/>
</dbReference>
<dbReference type="GO" id="GO:0008270">
    <property type="term" value="F:zinc ion binding"/>
    <property type="evidence" value="ECO:0007669"/>
    <property type="project" value="UniProtKB-KW"/>
</dbReference>
<evidence type="ECO:0000313" key="14">
    <source>
        <dbReference type="Proteomes" id="UP000838412"/>
    </source>
</evidence>
<dbReference type="Gene3D" id="4.10.1000.30">
    <property type="match status" value="1"/>
</dbReference>
<comment type="similarity">
    <text evidence="2">Belongs to the ZC3H14 family.</text>
</comment>
<dbReference type="Gene3D" id="4.10.1000.40">
    <property type="match status" value="1"/>
</dbReference>
<proteinExistence type="inferred from homology"/>
<dbReference type="FunFam" id="4.10.1000.40:FF:000006">
    <property type="entry name" value="Zinc finger CCCH domain-containing protein 14"/>
    <property type="match status" value="1"/>
</dbReference>
<dbReference type="GO" id="GO:0008143">
    <property type="term" value="F:poly(A) binding"/>
    <property type="evidence" value="ECO:0007669"/>
    <property type="project" value="InterPro"/>
</dbReference>
<feature type="region of interest" description="Disordered" evidence="11">
    <location>
        <begin position="199"/>
        <end position="264"/>
    </location>
</feature>
<evidence type="ECO:0000313" key="13">
    <source>
        <dbReference type="EMBL" id="CAH1261554.1"/>
    </source>
</evidence>
<dbReference type="FunFam" id="4.10.1000.30:FF:000001">
    <property type="entry name" value="Zinc finger CCCH domain-containing protein 14"/>
    <property type="match status" value="1"/>
</dbReference>
<dbReference type="EMBL" id="OV696689">
    <property type="protein sequence ID" value="CAH1261554.1"/>
    <property type="molecule type" value="Genomic_DNA"/>
</dbReference>
<accession>A0A8K0ESV8</accession>
<feature type="domain" description="C3H1-type" evidence="12">
    <location>
        <begin position="696"/>
        <end position="720"/>
    </location>
</feature>
<dbReference type="SMART" id="SM00356">
    <property type="entry name" value="ZnF_C3H1"/>
    <property type="match status" value="3"/>
</dbReference>
<evidence type="ECO:0000256" key="4">
    <source>
        <dbReference type="ARBA" id="ARBA00022723"/>
    </source>
</evidence>
<reference evidence="13" key="1">
    <citation type="submission" date="2022-01" db="EMBL/GenBank/DDBJ databases">
        <authorList>
            <person name="Braso-Vives M."/>
        </authorList>
    </citation>
    <scope>NUCLEOTIDE SEQUENCE</scope>
</reference>
<organism evidence="13 14">
    <name type="scientific">Branchiostoma lanceolatum</name>
    <name type="common">Common lancelet</name>
    <name type="synonym">Amphioxus lanceolatum</name>
    <dbReference type="NCBI Taxonomy" id="7740"/>
    <lineage>
        <taxon>Eukaryota</taxon>
        <taxon>Metazoa</taxon>
        <taxon>Chordata</taxon>
        <taxon>Cephalochordata</taxon>
        <taxon>Leptocardii</taxon>
        <taxon>Amphioxiformes</taxon>
        <taxon>Branchiostomatidae</taxon>
        <taxon>Branchiostoma</taxon>
    </lineage>
</organism>
<protein>
    <recommendedName>
        <fullName evidence="3">Zinc finger CCCH domain-containing protein 14</fullName>
    </recommendedName>
</protein>
<name>A0A8K0ESV8_BRALA</name>
<keyword evidence="14" id="KW-1185">Reference proteome</keyword>
<feature type="region of interest" description="Disordered" evidence="11">
    <location>
        <begin position="491"/>
        <end position="553"/>
    </location>
</feature>
<dbReference type="InterPro" id="IPR000571">
    <property type="entry name" value="Znf_CCCH"/>
</dbReference>
<keyword evidence="5" id="KW-0677">Repeat</keyword>
<evidence type="ECO:0000256" key="2">
    <source>
        <dbReference type="ARBA" id="ARBA00008423"/>
    </source>
</evidence>
<evidence type="ECO:0000256" key="10">
    <source>
        <dbReference type="PROSITE-ProRule" id="PRU00723"/>
    </source>
</evidence>
<feature type="zinc finger region" description="C3H1-type" evidence="10">
    <location>
        <begin position="598"/>
        <end position="623"/>
    </location>
</feature>
<feature type="compositionally biased region" description="Basic and acidic residues" evidence="11">
    <location>
        <begin position="403"/>
        <end position="420"/>
    </location>
</feature>
<evidence type="ECO:0000256" key="5">
    <source>
        <dbReference type="ARBA" id="ARBA00022737"/>
    </source>
</evidence>
<keyword evidence="4 10" id="KW-0479">Metal-binding</keyword>
<dbReference type="Pfam" id="PF14608">
    <property type="entry name" value="zf-CCCH_2"/>
    <property type="match status" value="5"/>
</dbReference>
<dbReference type="GO" id="GO:0043488">
    <property type="term" value="P:regulation of mRNA stability"/>
    <property type="evidence" value="ECO:0007669"/>
    <property type="project" value="InterPro"/>
</dbReference>
<keyword evidence="6 10" id="KW-0863">Zinc-finger</keyword>
<comment type="subcellular location">
    <subcellularLocation>
        <location evidence="1">Nucleus speckle</location>
    </subcellularLocation>
</comment>
<dbReference type="PANTHER" id="PTHR14738">
    <property type="entry name" value="ZINC FINGER CCCH DOMAIN-CONTAINING PROTEIN 14"/>
    <property type="match status" value="1"/>
</dbReference>
<dbReference type="OrthoDB" id="5589010at2759"/>
<dbReference type="Gene3D" id="1.20.1390.10">
    <property type="entry name" value="PWI domain"/>
    <property type="match status" value="1"/>
</dbReference>
<evidence type="ECO:0000256" key="3">
    <source>
        <dbReference type="ARBA" id="ARBA00015071"/>
    </source>
</evidence>
<feature type="region of interest" description="Disordered" evidence="11">
    <location>
        <begin position="279"/>
        <end position="311"/>
    </location>
</feature>
<dbReference type="Proteomes" id="UP000838412">
    <property type="component" value="Chromosome 4"/>
</dbReference>
<feature type="domain" description="C3H1-type" evidence="12">
    <location>
        <begin position="598"/>
        <end position="623"/>
    </location>
</feature>
<evidence type="ECO:0000256" key="9">
    <source>
        <dbReference type="ARBA" id="ARBA00023242"/>
    </source>
</evidence>
<sequence>MEGIGTEITHKIRSAIKAKLVDLGAYVDDELPDYIMVMVANKKSQAQMTEDLSLFLANNTEKFTAWLHGVLSKLQNATEGEVNSVFQQESDAVSRNASAKAMTAVTSQKSSVPAVASVPTPAVSTQHLAAPAPVAVAPVAQAPVLIPPPAVPPPEPIISIKPDDSDMMEELETEDHVHTPAVVVQSRPHAAAPVQYQTVTTSPPKHRPSAVARPAAKQSSVQYLPQSPVKPRLAAVSNRSSHHSREVSSQHVSQVHPVARKRKTPSSVVGSVILSAAPDYESEEDEPLRKGVASTVKVPERRPSLPPSKQANRSLLLRAISEANQSAGKARGRQEHAHTQEVMVQPMQYDPMVGSAASMEYHPTSYRPTVRVEGHQMGGYRSFRNVVSRTIQPSPVQEEDYQEHDLASPPGDRRNVVTKEQEDDDEGIGPDDGRSVAIAWHMAGRQTAATVSRVPVVSRVAMETRRVIQDRTPPKTVPISPIFTVTLDGESSARQTLDLPKKRPASPKFIVTLDGVDPPPGRGSSGDEADDEAGEGSGPSEPEVPSKRMRVSPNMAPPRVQRILPGGSHGNVQQVTFTLDDSDEEMDVSTGEAAAVVEKKAERCHFWPACKNGDECPFMHPNTPCRNFPNCKFGEKCLFIHPNCKFDARCSRKDCPFTHASKRQISPAAAASPYYPSPAQPTFTFPSPVAPPAPSKQNKPVCRFYPNCTRTDCTFLHPKACHYGLSCTRPDCVFTHPSLPPPSAFKWSASRHISERKFADESKVTHIPTLSS</sequence>
<evidence type="ECO:0000256" key="6">
    <source>
        <dbReference type="ARBA" id="ARBA00022771"/>
    </source>
</evidence>
<evidence type="ECO:0000256" key="7">
    <source>
        <dbReference type="ARBA" id="ARBA00022833"/>
    </source>
</evidence>
<evidence type="ECO:0000256" key="8">
    <source>
        <dbReference type="ARBA" id="ARBA00022884"/>
    </source>
</evidence>
<feature type="zinc finger region" description="C3H1-type" evidence="10">
    <location>
        <begin position="624"/>
        <end position="644"/>
    </location>
</feature>
<dbReference type="InterPro" id="IPR040366">
    <property type="entry name" value="Nab2/ZC3H14"/>
</dbReference>
<dbReference type="PANTHER" id="PTHR14738:SF29">
    <property type="entry name" value="ZINC FINGER CCCH DOMAIN-CONTAINING PROTEIN 14"/>
    <property type="match status" value="1"/>
</dbReference>
<feature type="domain" description="C3H1-type" evidence="12">
    <location>
        <begin position="624"/>
        <end position="644"/>
    </location>
</feature>
<feature type="region of interest" description="Disordered" evidence="11">
    <location>
        <begin position="393"/>
        <end position="433"/>
    </location>
</feature>